<dbReference type="Gene3D" id="3.30.1150.10">
    <property type="match status" value="1"/>
</dbReference>
<evidence type="ECO:0000313" key="3">
    <source>
        <dbReference type="EMBL" id="WZJ22730.1"/>
    </source>
</evidence>
<dbReference type="SUPFAM" id="SSF74653">
    <property type="entry name" value="TolA/TonB C-terminal domain"/>
    <property type="match status" value="1"/>
</dbReference>
<protein>
    <recommendedName>
        <fullName evidence="5">TonB C-terminal domain-containing protein</fullName>
    </recommendedName>
</protein>
<feature type="chain" id="PRO_5047078772" description="TonB C-terminal domain-containing protein" evidence="2">
    <location>
        <begin position="20"/>
        <end position="276"/>
    </location>
</feature>
<gene>
    <name evidence="3" type="ORF">AADV58_06215</name>
</gene>
<dbReference type="RefSeq" id="WP_341744331.1">
    <property type="nucleotide sequence ID" value="NZ_CP151406.1"/>
</dbReference>
<dbReference type="Proteomes" id="UP001479520">
    <property type="component" value="Chromosome"/>
</dbReference>
<feature type="region of interest" description="Disordered" evidence="1">
    <location>
        <begin position="52"/>
        <end position="72"/>
    </location>
</feature>
<organism evidence="3 4">
    <name type="scientific">Azonexus hydrophilus</name>
    <dbReference type="NCBI Taxonomy" id="418702"/>
    <lineage>
        <taxon>Bacteria</taxon>
        <taxon>Pseudomonadati</taxon>
        <taxon>Pseudomonadota</taxon>
        <taxon>Betaproteobacteria</taxon>
        <taxon>Rhodocyclales</taxon>
        <taxon>Azonexaceae</taxon>
        <taxon>Azonexus</taxon>
    </lineage>
</organism>
<accession>A0ABZ2XJH8</accession>
<sequence>MVKFSRLGVLLLLSLSLHAAIIVGWQRAGARPAPAPDVIEIRVAAQLREVPPADVETRAPATAAPDVRPRQRRIPAVEPKAAAKPASLAAPAPPSAEEWQLASSYKLKNSKRYRHNWGQQVRSMMGTAVEGSEQGMVRFRIEIAPDGTLANATELWSTSKTASERAWKAIKSLPPLPPTPTGKPLIFERTISFMPYETGWPPSYTLDCLPDPPAFRNPFAWDGKSPASPSPRQTPEAQQPAADEEAVKCVTDSTAETIEQEEGEMKRQVEVYRWGR</sequence>
<evidence type="ECO:0000256" key="1">
    <source>
        <dbReference type="SAM" id="MobiDB-lite"/>
    </source>
</evidence>
<proteinExistence type="predicted"/>
<feature type="signal peptide" evidence="2">
    <location>
        <begin position="1"/>
        <end position="19"/>
    </location>
</feature>
<name>A0ABZ2XJH8_9RHOO</name>
<evidence type="ECO:0008006" key="5">
    <source>
        <dbReference type="Google" id="ProtNLM"/>
    </source>
</evidence>
<reference evidence="3 4" key="1">
    <citation type="submission" date="2024-04" db="EMBL/GenBank/DDBJ databases">
        <title>Dissimilatory iodate-reducing microorganisms contribute to the enrichment of iodine in groundwater.</title>
        <authorList>
            <person name="Jiang Z."/>
        </authorList>
    </citation>
    <scope>NUCLEOTIDE SEQUENCE [LARGE SCALE GENOMIC DNA]</scope>
    <source>
        <strain evidence="3 4">NCP973</strain>
    </source>
</reference>
<keyword evidence="2" id="KW-0732">Signal</keyword>
<evidence type="ECO:0000313" key="4">
    <source>
        <dbReference type="Proteomes" id="UP001479520"/>
    </source>
</evidence>
<evidence type="ECO:0000256" key="2">
    <source>
        <dbReference type="SAM" id="SignalP"/>
    </source>
</evidence>
<dbReference type="EMBL" id="CP151406">
    <property type="protein sequence ID" value="WZJ22730.1"/>
    <property type="molecule type" value="Genomic_DNA"/>
</dbReference>
<keyword evidence="4" id="KW-1185">Reference proteome</keyword>
<feature type="region of interest" description="Disordered" evidence="1">
    <location>
        <begin position="217"/>
        <end position="262"/>
    </location>
</feature>